<evidence type="ECO:0000313" key="2">
    <source>
        <dbReference type="Proteomes" id="UP001218218"/>
    </source>
</evidence>
<proteinExistence type="predicted"/>
<accession>A0AAD7EMI3</accession>
<dbReference type="InterPro" id="IPR011333">
    <property type="entry name" value="SKP1/BTB/POZ_sf"/>
</dbReference>
<reference evidence="1" key="1">
    <citation type="submission" date="2023-03" db="EMBL/GenBank/DDBJ databases">
        <title>Massive genome expansion in bonnet fungi (Mycena s.s.) driven by repeated elements and novel gene families across ecological guilds.</title>
        <authorList>
            <consortium name="Lawrence Berkeley National Laboratory"/>
            <person name="Harder C.B."/>
            <person name="Miyauchi S."/>
            <person name="Viragh M."/>
            <person name="Kuo A."/>
            <person name="Thoen E."/>
            <person name="Andreopoulos B."/>
            <person name="Lu D."/>
            <person name="Skrede I."/>
            <person name="Drula E."/>
            <person name="Henrissat B."/>
            <person name="Morin E."/>
            <person name="Kohler A."/>
            <person name="Barry K."/>
            <person name="LaButti K."/>
            <person name="Morin E."/>
            <person name="Salamov A."/>
            <person name="Lipzen A."/>
            <person name="Mereny Z."/>
            <person name="Hegedus B."/>
            <person name="Baldrian P."/>
            <person name="Stursova M."/>
            <person name="Weitz H."/>
            <person name="Taylor A."/>
            <person name="Grigoriev I.V."/>
            <person name="Nagy L.G."/>
            <person name="Martin F."/>
            <person name="Kauserud H."/>
        </authorList>
    </citation>
    <scope>NUCLEOTIDE SEQUENCE</scope>
    <source>
        <strain evidence="1">CBHHK002</strain>
    </source>
</reference>
<evidence type="ECO:0008006" key="3">
    <source>
        <dbReference type="Google" id="ProtNLM"/>
    </source>
</evidence>
<organism evidence="1 2">
    <name type="scientific">Mycena albidolilacea</name>
    <dbReference type="NCBI Taxonomy" id="1033008"/>
    <lineage>
        <taxon>Eukaryota</taxon>
        <taxon>Fungi</taxon>
        <taxon>Dikarya</taxon>
        <taxon>Basidiomycota</taxon>
        <taxon>Agaricomycotina</taxon>
        <taxon>Agaricomycetes</taxon>
        <taxon>Agaricomycetidae</taxon>
        <taxon>Agaricales</taxon>
        <taxon>Marasmiineae</taxon>
        <taxon>Mycenaceae</taxon>
        <taxon>Mycena</taxon>
    </lineage>
</organism>
<dbReference type="Gene3D" id="3.30.710.10">
    <property type="entry name" value="Potassium Channel Kv1.1, Chain A"/>
    <property type="match status" value="1"/>
</dbReference>
<feature type="non-terminal residue" evidence="1">
    <location>
        <position position="1"/>
    </location>
</feature>
<dbReference type="EMBL" id="JARIHO010000032">
    <property type="protein sequence ID" value="KAJ7334927.1"/>
    <property type="molecule type" value="Genomic_DNA"/>
</dbReference>
<protein>
    <recommendedName>
        <fullName evidence="3">BTB domain-containing protein</fullName>
    </recommendedName>
</protein>
<comment type="caution">
    <text evidence="1">The sequence shown here is derived from an EMBL/GenBank/DDBJ whole genome shotgun (WGS) entry which is preliminary data.</text>
</comment>
<gene>
    <name evidence="1" type="ORF">DFH08DRAFT_707177</name>
</gene>
<sequence length="257" mass="29205">YRVFRGILAARSPVFRDMFQLPQPPDCPLFEGCPVVQIWDSPTELTALLRAIFEPEFFRFFMPYPVQTNFDTVCACLRLGHKYEIHYIRRRALGHLSRRAPTTLDGFDAMPTTPRSFEPLTTPQMVFLRQVVQEVQAVWLLPYIFYGLCQVFEGNLSAVVSHGAVSTDGTPISLSLHDQELLLRGYFVLRETTTSDVLRFLLFPPQIAGCVDEAGCLRDRVRIFNNLMQAPKAKKCGPTVGFLEDGTLGHFEDMSHL</sequence>
<dbReference type="AlphaFoldDB" id="A0AAD7EMI3"/>
<name>A0AAD7EMI3_9AGAR</name>
<evidence type="ECO:0000313" key="1">
    <source>
        <dbReference type="EMBL" id="KAJ7334927.1"/>
    </source>
</evidence>
<keyword evidence="2" id="KW-1185">Reference proteome</keyword>
<dbReference type="Proteomes" id="UP001218218">
    <property type="component" value="Unassembled WGS sequence"/>
</dbReference>